<evidence type="ECO:0000313" key="2">
    <source>
        <dbReference type="EMBL" id="EER75621.1"/>
    </source>
</evidence>
<evidence type="ECO:0000313" key="3">
    <source>
        <dbReference type="Proteomes" id="UP000004528"/>
    </source>
</evidence>
<feature type="domain" description="HTH cro/C1-type" evidence="1">
    <location>
        <begin position="18"/>
        <end position="60"/>
    </location>
</feature>
<dbReference type="GO" id="GO:0003677">
    <property type="term" value="F:DNA binding"/>
    <property type="evidence" value="ECO:0007669"/>
    <property type="project" value="InterPro"/>
</dbReference>
<dbReference type="STRING" id="585506.HMPREF0877_0132"/>
<dbReference type="InterPro" id="IPR001387">
    <property type="entry name" value="Cro/C1-type_HTH"/>
</dbReference>
<keyword evidence="3" id="KW-1185">Reference proteome</keyword>
<reference evidence="2 3" key="1">
    <citation type="submission" date="2009-04" db="EMBL/GenBank/DDBJ databases">
        <authorList>
            <person name="Qin X."/>
            <person name="Bachman B."/>
            <person name="Battles P."/>
            <person name="Bell A."/>
            <person name="Bess C."/>
            <person name="Bickham C."/>
            <person name="Chaboub L."/>
            <person name="Chen D."/>
            <person name="Coyle M."/>
            <person name="Deiros D.R."/>
            <person name="Dinh H."/>
            <person name="Forbes L."/>
            <person name="Fowler G."/>
            <person name="Francisco L."/>
            <person name="Fu Q."/>
            <person name="Gubbala S."/>
            <person name="Hale W."/>
            <person name="Han Y."/>
            <person name="Hemphill L."/>
            <person name="Highlander S.K."/>
            <person name="Hirani K."/>
            <person name="Hogues M."/>
            <person name="Jackson L."/>
            <person name="Jakkamsetti A."/>
            <person name="Javaid M."/>
            <person name="Jiang H."/>
            <person name="Korchina V."/>
            <person name="Kovar C."/>
            <person name="Lara F."/>
            <person name="Lee S."/>
            <person name="Mata R."/>
            <person name="Mathew T."/>
            <person name="Moen C."/>
            <person name="Morales K."/>
            <person name="Munidasa M."/>
            <person name="Nazareth L."/>
            <person name="Ngo R."/>
            <person name="Nguyen L."/>
            <person name="Okwuonu G."/>
            <person name="Ongeri F."/>
            <person name="Patil S."/>
            <person name="Petrosino J."/>
            <person name="Pham C."/>
            <person name="Pham P."/>
            <person name="Pu L.-L."/>
            <person name="Puazo M."/>
            <person name="Raj R."/>
            <person name="Reid J."/>
            <person name="Rouhana J."/>
            <person name="Saada N."/>
            <person name="Shang Y."/>
            <person name="Simmons D."/>
            <person name="Thornton R."/>
            <person name="Warren J."/>
            <person name="Weissenberger G."/>
            <person name="Zhang J."/>
            <person name="Zhang L."/>
            <person name="Zhou C."/>
            <person name="Zhu D."/>
            <person name="Muzny D."/>
            <person name="Worley K."/>
            <person name="Gibbs R."/>
        </authorList>
    </citation>
    <scope>NUCLEOTIDE SEQUENCE [LARGE SCALE GENOMIC DNA]</scope>
    <source>
        <strain evidence="2 3">ATCC 33313</strain>
    </source>
</reference>
<dbReference type="InterPro" id="IPR010982">
    <property type="entry name" value="Lambda_DNA-bd_dom_sf"/>
</dbReference>
<organism evidence="2 3">
    <name type="scientific">Weissella paramesenteroides ATCC 33313</name>
    <dbReference type="NCBI Taxonomy" id="585506"/>
    <lineage>
        <taxon>Bacteria</taxon>
        <taxon>Bacillati</taxon>
        <taxon>Bacillota</taxon>
        <taxon>Bacilli</taxon>
        <taxon>Lactobacillales</taxon>
        <taxon>Lactobacillaceae</taxon>
        <taxon>Weissella</taxon>
    </lineage>
</organism>
<sequence>MSLYERVVDLSNKRNFKSVRDLSIAAGMSQNALYSWKTQSPSADNLNAVAKILGVSADYLLGNTDDMYSNQNDNQLDIKNAPILAYDGKPVSDETRDILERILEMETHK</sequence>
<dbReference type="AlphaFoldDB" id="C5R837"/>
<dbReference type="EMBL" id="ACKU01000004">
    <property type="protein sequence ID" value="EER75621.1"/>
    <property type="molecule type" value="Genomic_DNA"/>
</dbReference>
<gene>
    <name evidence="2" type="ORF">HMPREF0877_0132</name>
</gene>
<protein>
    <submittedName>
        <fullName evidence="2">Toxin-antitoxin system, antitoxin component, Xre family</fullName>
    </submittedName>
</protein>
<dbReference type="RefSeq" id="WP_002829054.1">
    <property type="nucleotide sequence ID" value="NZ_GG697136.1"/>
</dbReference>
<dbReference type="eggNOG" id="COG1396">
    <property type="taxonomic scope" value="Bacteria"/>
</dbReference>
<dbReference type="PROSITE" id="PS50943">
    <property type="entry name" value="HTH_CROC1"/>
    <property type="match status" value="1"/>
</dbReference>
<dbReference type="HOGENOM" id="CLU_066192_4_0_9"/>
<dbReference type="SUPFAM" id="SSF47413">
    <property type="entry name" value="lambda repressor-like DNA-binding domains"/>
    <property type="match status" value="1"/>
</dbReference>
<evidence type="ECO:0000259" key="1">
    <source>
        <dbReference type="PROSITE" id="PS50943"/>
    </source>
</evidence>
<proteinExistence type="predicted"/>
<dbReference type="Proteomes" id="UP000004528">
    <property type="component" value="Unassembled WGS sequence"/>
</dbReference>
<comment type="caution">
    <text evidence="2">The sequence shown here is derived from an EMBL/GenBank/DDBJ whole genome shotgun (WGS) entry which is preliminary data.</text>
</comment>
<accession>C5R837</accession>
<dbReference type="OrthoDB" id="9805856at2"/>
<name>C5R837_WEIPA</name>
<dbReference type="Gene3D" id="1.10.260.40">
    <property type="entry name" value="lambda repressor-like DNA-binding domains"/>
    <property type="match status" value="1"/>
</dbReference>
<dbReference type="CDD" id="cd00093">
    <property type="entry name" value="HTH_XRE"/>
    <property type="match status" value="1"/>
</dbReference>